<dbReference type="Proteomes" id="UP000796880">
    <property type="component" value="Unassembled WGS sequence"/>
</dbReference>
<sequence>MAVSTSSDHNIHGHHHLHNHNQYPAAKKSLQIKQDDKFFSRLMSKETSTANSSCRVYYGEASGAVPFMWESQPGTPKHPFSDTSMNPPLTPPPSYSASSAANSKSQSMQNNKISKPKLLANTIFFLKKSSVKSSSAVSSLSSSSSSSSWSSSNSSASSLTNQKLGRPCRRRRCLSGSGIPFDVYDYDEHESDHESQTSTLSCFSVINSKQTKWNNGDNSGGCYPIGNLKNAFLCIVRHGSSAHGQGTSA</sequence>
<organism evidence="2 3">
    <name type="scientific">Rhamnella rubrinervis</name>
    <dbReference type="NCBI Taxonomy" id="2594499"/>
    <lineage>
        <taxon>Eukaryota</taxon>
        <taxon>Viridiplantae</taxon>
        <taxon>Streptophyta</taxon>
        <taxon>Embryophyta</taxon>
        <taxon>Tracheophyta</taxon>
        <taxon>Spermatophyta</taxon>
        <taxon>Magnoliopsida</taxon>
        <taxon>eudicotyledons</taxon>
        <taxon>Gunneridae</taxon>
        <taxon>Pentapetalae</taxon>
        <taxon>rosids</taxon>
        <taxon>fabids</taxon>
        <taxon>Rosales</taxon>
        <taxon>Rhamnaceae</taxon>
        <taxon>rhamnoid group</taxon>
        <taxon>Rhamneae</taxon>
        <taxon>Rhamnella</taxon>
    </lineage>
</organism>
<feature type="region of interest" description="Disordered" evidence="1">
    <location>
        <begin position="69"/>
        <end position="113"/>
    </location>
</feature>
<feature type="compositionally biased region" description="Low complexity" evidence="1">
    <location>
        <begin position="95"/>
        <end position="113"/>
    </location>
</feature>
<feature type="region of interest" description="Disordered" evidence="1">
    <location>
        <begin position="1"/>
        <end position="22"/>
    </location>
</feature>
<evidence type="ECO:0000313" key="3">
    <source>
        <dbReference type="Proteomes" id="UP000796880"/>
    </source>
</evidence>
<comment type="caution">
    <text evidence="2">The sequence shown here is derived from an EMBL/GenBank/DDBJ whole genome shotgun (WGS) entry which is preliminary data.</text>
</comment>
<feature type="region of interest" description="Disordered" evidence="1">
    <location>
        <begin position="142"/>
        <end position="162"/>
    </location>
</feature>
<evidence type="ECO:0000313" key="2">
    <source>
        <dbReference type="EMBL" id="KAF3433300.1"/>
    </source>
</evidence>
<gene>
    <name evidence="2" type="ORF">FNV43_RR24402</name>
</gene>
<dbReference type="EMBL" id="VOIH02000011">
    <property type="protein sequence ID" value="KAF3433300.1"/>
    <property type="molecule type" value="Genomic_DNA"/>
</dbReference>
<proteinExistence type="predicted"/>
<keyword evidence="3" id="KW-1185">Reference proteome</keyword>
<protein>
    <submittedName>
        <fullName evidence="2">Uncharacterized protein</fullName>
    </submittedName>
</protein>
<feature type="compositionally biased region" description="Low complexity" evidence="1">
    <location>
        <begin position="142"/>
        <end position="159"/>
    </location>
</feature>
<evidence type="ECO:0000256" key="1">
    <source>
        <dbReference type="SAM" id="MobiDB-lite"/>
    </source>
</evidence>
<dbReference type="PANTHER" id="PTHR33257">
    <property type="entry name" value="OS05G0165500 PROTEIN"/>
    <property type="match status" value="1"/>
</dbReference>
<dbReference type="OrthoDB" id="691043at2759"/>
<reference evidence="2" key="1">
    <citation type="submission" date="2020-03" db="EMBL/GenBank/DDBJ databases">
        <title>A high-quality chromosome-level genome assembly of a woody plant with both climbing and erect habits, Rhamnella rubrinervis.</title>
        <authorList>
            <person name="Lu Z."/>
            <person name="Yang Y."/>
            <person name="Zhu X."/>
            <person name="Sun Y."/>
        </authorList>
    </citation>
    <scope>NUCLEOTIDE SEQUENCE</scope>
    <source>
        <strain evidence="2">BYM</strain>
        <tissue evidence="2">Leaf</tissue>
    </source>
</reference>
<dbReference type="AlphaFoldDB" id="A0A8K0GT46"/>
<dbReference type="PANTHER" id="PTHR33257:SF4">
    <property type="entry name" value="EXPRESSED PROTEIN"/>
    <property type="match status" value="1"/>
</dbReference>
<accession>A0A8K0GT46</accession>
<name>A0A8K0GT46_9ROSA</name>